<feature type="domain" description="AprE-like long alpha-helical hairpin" evidence="6">
    <location>
        <begin position="155"/>
        <end position="334"/>
    </location>
</feature>
<keyword evidence="2" id="KW-0175">Coiled coil</keyword>
<proteinExistence type="predicted"/>
<dbReference type="Pfam" id="PF02563">
    <property type="entry name" value="Poly_export"/>
    <property type="match status" value="1"/>
</dbReference>
<organism evidence="7 8">
    <name type="scientific">Rhizobium grahamii</name>
    <dbReference type="NCBI Taxonomy" id="1120045"/>
    <lineage>
        <taxon>Bacteria</taxon>
        <taxon>Pseudomonadati</taxon>
        <taxon>Pseudomonadota</taxon>
        <taxon>Alphaproteobacteria</taxon>
        <taxon>Hyphomicrobiales</taxon>
        <taxon>Rhizobiaceae</taxon>
        <taxon>Rhizobium/Agrobacterium group</taxon>
        <taxon>Rhizobium</taxon>
    </lineage>
</organism>
<dbReference type="Pfam" id="PF25994">
    <property type="entry name" value="HH_AprE"/>
    <property type="match status" value="1"/>
</dbReference>
<dbReference type="GO" id="GO:0015159">
    <property type="term" value="F:polysaccharide transmembrane transporter activity"/>
    <property type="evidence" value="ECO:0007669"/>
    <property type="project" value="InterPro"/>
</dbReference>
<dbReference type="Gene3D" id="3.10.560.10">
    <property type="entry name" value="Outer membrane lipoprotein wza domain like"/>
    <property type="match status" value="1"/>
</dbReference>
<dbReference type="InterPro" id="IPR049712">
    <property type="entry name" value="Poly_export"/>
</dbReference>
<reference evidence="7 8" key="1">
    <citation type="submission" date="2019-08" db="EMBL/GenBank/DDBJ databases">
        <title>Prosopis cineraria nodule microbiome.</title>
        <authorList>
            <person name="Ali R."/>
            <person name="Chaluvadi S.R."/>
            <person name="Wang X."/>
        </authorList>
    </citation>
    <scope>NUCLEOTIDE SEQUENCE [LARGE SCALE GENOMIC DNA]</scope>
    <source>
        <strain evidence="7 8">BG7</strain>
        <plasmid evidence="7 8">unnamed</plasmid>
    </source>
</reference>
<dbReference type="AlphaFoldDB" id="A0A5Q0CH38"/>
<feature type="coiled-coil region" evidence="2">
    <location>
        <begin position="308"/>
        <end position="335"/>
    </location>
</feature>
<sequence length="420" mass="46530">MRMKYACAGLLYLALLGTAQGQEKYLLQPGDTLEVWVAQEEDLRRNVVVEPDGWVSFPLAGHLKAAGMTVTEVEAAFNEKLRPFFKENPNLTIMLRPDPLHQPSIFLGGEVTTPGSYPFRKGMTVLHGVSVAGGLRRSPLLPSDEDRTIVVRRTIAETETRLKQLTARHGRLQAELEDKTILEVDSQDAESRAIVEQEQTLLDAYRQGIEAQAKARKDTETLGARNIAAINEQSETLDRRIEVAKQRRDSVVALVERGALQATQKFDRENEIADLEIAKGRLVADFTTAQRAVQQELTQIDTALRQQRERTLSEIVDVERQEEEAKNSLTDARKVLDVYERSASDNPGSNVRTVRYRIVRAVGGSPQEFDADEMTPLLPGDLVRVLYGTLDSLTSGILPTAPVPPRLESKAAAAEGAAVQ</sequence>
<feature type="chain" id="PRO_5025061830" evidence="3">
    <location>
        <begin position="22"/>
        <end position="420"/>
    </location>
</feature>
<dbReference type="EMBL" id="CP043499">
    <property type="protein sequence ID" value="QFY63700.1"/>
    <property type="molecule type" value="Genomic_DNA"/>
</dbReference>
<dbReference type="PANTHER" id="PTHR33619">
    <property type="entry name" value="POLYSACCHARIDE EXPORT PROTEIN GFCE-RELATED"/>
    <property type="match status" value="1"/>
</dbReference>
<feature type="domain" description="Polysaccharide export protein N-terminal" evidence="4">
    <location>
        <begin position="21"/>
        <end position="95"/>
    </location>
</feature>
<protein>
    <submittedName>
        <fullName evidence="7">Uncharacterized protein</fullName>
    </submittedName>
</protein>
<evidence type="ECO:0000313" key="8">
    <source>
        <dbReference type="Proteomes" id="UP000326881"/>
    </source>
</evidence>
<evidence type="ECO:0000259" key="5">
    <source>
        <dbReference type="Pfam" id="PF10531"/>
    </source>
</evidence>
<evidence type="ECO:0000259" key="6">
    <source>
        <dbReference type="Pfam" id="PF25994"/>
    </source>
</evidence>
<gene>
    <name evidence="7" type="ORF">FZ934_26100</name>
</gene>
<dbReference type="Pfam" id="PF10531">
    <property type="entry name" value="SLBB"/>
    <property type="match status" value="1"/>
</dbReference>
<evidence type="ECO:0000256" key="1">
    <source>
        <dbReference type="ARBA" id="ARBA00022729"/>
    </source>
</evidence>
<dbReference type="InterPro" id="IPR003715">
    <property type="entry name" value="Poly_export_N"/>
</dbReference>
<dbReference type="Gene3D" id="3.30.1950.10">
    <property type="entry name" value="wza like domain"/>
    <property type="match status" value="1"/>
</dbReference>
<keyword evidence="8" id="KW-1185">Reference proteome</keyword>
<keyword evidence="7" id="KW-0614">Plasmid</keyword>
<dbReference type="RefSeq" id="WP_153273650.1">
    <property type="nucleotide sequence ID" value="NZ_CP043499.1"/>
</dbReference>
<geneLocation type="plasmid" evidence="7 8">
    <name>unnamed</name>
</geneLocation>
<dbReference type="OrthoDB" id="9798876at2"/>
<evidence type="ECO:0000256" key="2">
    <source>
        <dbReference type="SAM" id="Coils"/>
    </source>
</evidence>
<evidence type="ECO:0000313" key="7">
    <source>
        <dbReference type="EMBL" id="QFY63700.1"/>
    </source>
</evidence>
<dbReference type="Proteomes" id="UP000326881">
    <property type="component" value="Plasmid unnamed"/>
</dbReference>
<name>A0A5Q0CH38_9HYPH</name>
<dbReference type="InterPro" id="IPR058781">
    <property type="entry name" value="HH_AprE-like"/>
</dbReference>
<evidence type="ECO:0000259" key="4">
    <source>
        <dbReference type="Pfam" id="PF02563"/>
    </source>
</evidence>
<dbReference type="KEGG" id="rgr:FZ934_26100"/>
<feature type="domain" description="Soluble ligand binding" evidence="5">
    <location>
        <begin position="106"/>
        <end position="137"/>
    </location>
</feature>
<feature type="coiled-coil region" evidence="2">
    <location>
        <begin position="155"/>
        <end position="182"/>
    </location>
</feature>
<accession>A0A5Q0CH38</accession>
<evidence type="ECO:0000256" key="3">
    <source>
        <dbReference type="SAM" id="SignalP"/>
    </source>
</evidence>
<dbReference type="InterPro" id="IPR019554">
    <property type="entry name" value="Soluble_ligand-bd"/>
</dbReference>
<feature type="signal peptide" evidence="3">
    <location>
        <begin position="1"/>
        <end position="21"/>
    </location>
</feature>
<keyword evidence="1 3" id="KW-0732">Signal</keyword>
<dbReference type="PANTHER" id="PTHR33619:SF3">
    <property type="entry name" value="POLYSACCHARIDE EXPORT PROTEIN GFCE-RELATED"/>
    <property type="match status" value="1"/>
</dbReference>